<proteinExistence type="predicted"/>
<keyword evidence="1" id="KW-0812">Transmembrane</keyword>
<dbReference type="EMBL" id="NVQC01000016">
    <property type="protein sequence ID" value="PTL36303.1"/>
    <property type="molecule type" value="Genomic_DNA"/>
</dbReference>
<feature type="transmembrane region" description="Helical" evidence="1">
    <location>
        <begin position="74"/>
        <end position="100"/>
    </location>
</feature>
<evidence type="ECO:0000313" key="3">
    <source>
        <dbReference type="Proteomes" id="UP000241436"/>
    </source>
</evidence>
<sequence>MKADSFQGATWEDRLAKRSDSVVVLLVILILGALIGTVIGEVIATIAPGGTLEKIFSKGIHPGLSPPATLDLKILSISFGFTVKINLSSLLGIGLAFLVYRKL</sequence>
<evidence type="ECO:0008006" key="4">
    <source>
        <dbReference type="Google" id="ProtNLM"/>
    </source>
</evidence>
<dbReference type="Pfam" id="PF14209">
    <property type="entry name" value="DUF4321"/>
    <property type="match status" value="1"/>
</dbReference>
<comment type="caution">
    <text evidence="2">The sequence shown here is derived from an EMBL/GenBank/DDBJ whole genome shotgun (WGS) entry which is preliminary data.</text>
</comment>
<accession>A0A2T4TYW4</accession>
<protein>
    <recommendedName>
        <fullName evidence="4">DUF4321 domain-containing protein</fullName>
    </recommendedName>
</protein>
<dbReference type="AlphaFoldDB" id="A0A2T4TYW4"/>
<evidence type="ECO:0000256" key="1">
    <source>
        <dbReference type="SAM" id="Phobius"/>
    </source>
</evidence>
<reference evidence="3" key="2">
    <citation type="journal article" date="2018" name="Environ. Microbiol.">
        <title>Bloom of a denitrifying methanotroph, 'Candidatus Methylomirabilis limnetica', in a deep stratified lake.</title>
        <authorList>
            <person name="Graf J.S."/>
            <person name="Mayr M.J."/>
            <person name="Marchant H.K."/>
            <person name="Tienken D."/>
            <person name="Hach P.F."/>
            <person name="Brand A."/>
            <person name="Schubert C.J."/>
            <person name="Kuypers M.M."/>
            <person name="Milucka J."/>
        </authorList>
    </citation>
    <scope>NUCLEOTIDE SEQUENCE [LARGE SCALE GENOMIC DNA]</scope>
    <source>
        <strain evidence="3">Zug</strain>
    </source>
</reference>
<keyword evidence="1" id="KW-0472">Membrane</keyword>
<evidence type="ECO:0000313" key="2">
    <source>
        <dbReference type="EMBL" id="PTL36303.1"/>
    </source>
</evidence>
<organism evidence="2 3">
    <name type="scientific">Candidatus Methylomirabilis limnetica</name>
    <dbReference type="NCBI Taxonomy" id="2033718"/>
    <lineage>
        <taxon>Bacteria</taxon>
        <taxon>Candidatus Methylomirabilota</taxon>
        <taxon>Candidatus Methylomirabilia</taxon>
        <taxon>Candidatus Methylomirabilales</taxon>
        <taxon>Candidatus Methylomirabilaceae</taxon>
        <taxon>Candidatus Methylomirabilis</taxon>
    </lineage>
</organism>
<keyword evidence="3" id="KW-1185">Reference proteome</keyword>
<gene>
    <name evidence="2" type="ORF">CLG94_04475</name>
</gene>
<dbReference type="OrthoDB" id="9801093at2"/>
<reference evidence="2 3" key="1">
    <citation type="submission" date="2017-09" db="EMBL/GenBank/DDBJ databases">
        <title>Bloom of a denitrifying methanotroph, Candidatus Methylomirabilis limnetica, in a deep stratified lake.</title>
        <authorList>
            <person name="Graf J.S."/>
            <person name="Marchant H.K."/>
            <person name="Tienken D."/>
            <person name="Hach P.F."/>
            <person name="Brand A."/>
            <person name="Schubert C.J."/>
            <person name="Kuypers M.M."/>
            <person name="Milucka J."/>
        </authorList>
    </citation>
    <scope>NUCLEOTIDE SEQUENCE [LARGE SCALE GENOMIC DNA]</scope>
    <source>
        <strain evidence="2 3">Zug</strain>
    </source>
</reference>
<keyword evidence="1" id="KW-1133">Transmembrane helix</keyword>
<feature type="transmembrane region" description="Helical" evidence="1">
    <location>
        <begin position="21"/>
        <end position="47"/>
    </location>
</feature>
<dbReference type="InterPro" id="IPR025470">
    <property type="entry name" value="DUF4321"/>
</dbReference>
<dbReference type="Proteomes" id="UP000241436">
    <property type="component" value="Unassembled WGS sequence"/>
</dbReference>
<name>A0A2T4TYW4_9BACT</name>